<dbReference type="InterPro" id="IPR052933">
    <property type="entry name" value="DNA_Protect_Modify"/>
</dbReference>
<dbReference type="PANTHER" id="PTHR41313:SF1">
    <property type="entry name" value="DNA METHYLASE ADENINE-SPECIFIC DOMAIN-CONTAINING PROTEIN"/>
    <property type="match status" value="1"/>
</dbReference>
<comment type="caution">
    <text evidence="3">The sequence shown here is derived from an EMBL/GenBank/DDBJ whole genome shotgun (WGS) entry which is preliminary data.</text>
</comment>
<dbReference type="AlphaFoldDB" id="A0A0R2ANX7"/>
<dbReference type="EMBL" id="AYYQ01000027">
    <property type="protein sequence ID" value="KRM68405.1"/>
    <property type="molecule type" value="Genomic_DNA"/>
</dbReference>
<protein>
    <submittedName>
        <fullName evidence="3">Adenine-specific DNA methylase</fullName>
    </submittedName>
</protein>
<dbReference type="GO" id="GO:0003677">
    <property type="term" value="F:DNA binding"/>
    <property type="evidence" value="ECO:0007669"/>
    <property type="project" value="InterPro"/>
</dbReference>
<dbReference type="Gene3D" id="1.10.150.470">
    <property type="match status" value="1"/>
</dbReference>
<evidence type="ECO:0000313" key="3">
    <source>
        <dbReference type="EMBL" id="KRM68405.1"/>
    </source>
</evidence>
<dbReference type="Pfam" id="PF21106">
    <property type="entry name" value="YtxK_like"/>
    <property type="match status" value="1"/>
</dbReference>
<reference evidence="3 4" key="1">
    <citation type="journal article" date="2015" name="Genome Announc.">
        <title>Expanding the biotechnology potential of lactobacilli through comparative genomics of 213 strains and associated genera.</title>
        <authorList>
            <person name="Sun Z."/>
            <person name="Harris H.M."/>
            <person name="McCann A."/>
            <person name="Guo C."/>
            <person name="Argimon S."/>
            <person name="Zhang W."/>
            <person name="Yang X."/>
            <person name="Jeffery I.B."/>
            <person name="Cooney J.C."/>
            <person name="Kagawa T.F."/>
            <person name="Liu W."/>
            <person name="Song Y."/>
            <person name="Salvetti E."/>
            <person name="Wrobel A."/>
            <person name="Rasinkangas P."/>
            <person name="Parkhill J."/>
            <person name="Rea M.C."/>
            <person name="O'Sullivan O."/>
            <person name="Ritari J."/>
            <person name="Douillard F.P."/>
            <person name="Paul Ross R."/>
            <person name="Yang R."/>
            <person name="Briner A.E."/>
            <person name="Felis G.E."/>
            <person name="de Vos W.M."/>
            <person name="Barrangou R."/>
            <person name="Klaenhammer T.R."/>
            <person name="Caufield P.W."/>
            <person name="Cui Y."/>
            <person name="Zhang H."/>
            <person name="O'Toole P.W."/>
        </authorList>
    </citation>
    <scope>NUCLEOTIDE SEQUENCE [LARGE SCALE GENOMIC DNA]</scope>
    <source>
        <strain evidence="3 4">DSM 23829</strain>
    </source>
</reference>
<dbReference type="STRING" id="1423781.FD06_GL001185"/>
<keyword evidence="3" id="KW-0808">Transferase</keyword>
<dbReference type="Pfam" id="PF02384">
    <property type="entry name" value="N6_Mtase"/>
    <property type="match status" value="1"/>
</dbReference>
<accession>A0A0R2ANX7</accession>
<dbReference type="InterPro" id="IPR003356">
    <property type="entry name" value="DNA_methylase_A-5"/>
</dbReference>
<keyword evidence="3" id="KW-0489">Methyltransferase</keyword>
<dbReference type="CDD" id="cd02440">
    <property type="entry name" value="AdoMet_MTases"/>
    <property type="match status" value="1"/>
</dbReference>
<feature type="domain" description="DNA methylase adenine-specific" evidence="1">
    <location>
        <begin position="72"/>
        <end position="281"/>
    </location>
</feature>
<organism evidence="3 4">
    <name type="scientific">Apilactobacillus ozensis DSM 23829 = JCM 17196</name>
    <dbReference type="NCBI Taxonomy" id="1423781"/>
    <lineage>
        <taxon>Bacteria</taxon>
        <taxon>Bacillati</taxon>
        <taxon>Bacillota</taxon>
        <taxon>Bacilli</taxon>
        <taxon>Lactobacillales</taxon>
        <taxon>Lactobacillaceae</taxon>
        <taxon>Apilactobacillus</taxon>
    </lineage>
</organism>
<dbReference type="GO" id="GO:0032259">
    <property type="term" value="P:methylation"/>
    <property type="evidence" value="ECO:0007669"/>
    <property type="project" value="UniProtKB-KW"/>
</dbReference>
<dbReference type="SUPFAM" id="SSF53335">
    <property type="entry name" value="S-adenosyl-L-methionine-dependent methyltransferases"/>
    <property type="match status" value="1"/>
</dbReference>
<feature type="domain" description="YtxK-like N-terminal helical" evidence="2">
    <location>
        <begin position="1"/>
        <end position="59"/>
    </location>
</feature>
<gene>
    <name evidence="3" type="ORF">FD06_GL001185</name>
</gene>
<evidence type="ECO:0000313" key="4">
    <source>
        <dbReference type="Proteomes" id="UP000052012"/>
    </source>
</evidence>
<dbReference type="InterPro" id="IPR029063">
    <property type="entry name" value="SAM-dependent_MTases_sf"/>
</dbReference>
<dbReference type="GO" id="GO:0008170">
    <property type="term" value="F:N-methyltransferase activity"/>
    <property type="evidence" value="ECO:0007669"/>
    <property type="project" value="InterPro"/>
</dbReference>
<sequence length="313" mass="35155">MDAFIETCNNLLDGQVMVEDDKPDNNTVKKLDDLYSQIDISSLDSETIRKAIQMVMIKAITQDKIQANHQITPDTIAFIIGYIVTRIFENYEKLSILDLAAGTGNLLTAIMNQLNKALKIDVNGIGIDNDDSMLSVANINAQMQKKHDSLELIHQDSINNLLVDDVDLVVSDLPVGYYPIDENVQNYQTKASDGHSYAHHLLIEQGMNHVKDGGFGIFLVPSNIFETKESKGLLKWIQGSAYFQGLLNLPKDIFQNNKAQKAILILQKHGSHAKQADQVMIGEFPSFKNTKEFQHFVAEIVQWEEKDLLSSHK</sequence>
<evidence type="ECO:0000259" key="1">
    <source>
        <dbReference type="Pfam" id="PF02384"/>
    </source>
</evidence>
<dbReference type="InterPro" id="IPR016843">
    <property type="entry name" value="S-AdoMet-dep_Ade-MeTrfase_prd"/>
</dbReference>
<dbReference type="InterPro" id="IPR048375">
    <property type="entry name" value="YtxK-like_N"/>
</dbReference>
<dbReference type="PATRIC" id="fig|1423781.4.peg.1228"/>
<keyword evidence="4" id="KW-1185">Reference proteome</keyword>
<proteinExistence type="predicted"/>
<dbReference type="PIRSF" id="PIRSF026567">
    <property type="entry name" value="Adenine_mtase_bact_prd"/>
    <property type="match status" value="1"/>
</dbReference>
<dbReference type="Gene3D" id="3.40.50.150">
    <property type="entry name" value="Vaccinia Virus protein VP39"/>
    <property type="match status" value="1"/>
</dbReference>
<dbReference type="Proteomes" id="UP000052012">
    <property type="component" value="Unassembled WGS sequence"/>
</dbReference>
<dbReference type="PANTHER" id="PTHR41313">
    <property type="entry name" value="ADENINE-SPECIFIC METHYLTRANSFERASE"/>
    <property type="match status" value="1"/>
</dbReference>
<name>A0A0R2ANX7_9LACO</name>
<evidence type="ECO:0000259" key="2">
    <source>
        <dbReference type="Pfam" id="PF21106"/>
    </source>
</evidence>